<dbReference type="Gene3D" id="3.30.160.390">
    <property type="entry name" value="Integrase, DNA-binding domain"/>
    <property type="match status" value="1"/>
</dbReference>
<evidence type="ECO:0000256" key="3">
    <source>
        <dbReference type="ARBA" id="ARBA00023125"/>
    </source>
</evidence>
<protein>
    <submittedName>
        <fullName evidence="6">Putative prophage CPS-53 integrase</fullName>
    </submittedName>
</protein>
<dbReference type="InterPro" id="IPR010998">
    <property type="entry name" value="Integrase_recombinase_N"/>
</dbReference>
<keyword evidence="3" id="KW-0238">DNA-binding</keyword>
<keyword evidence="4" id="KW-0233">DNA recombination</keyword>
<dbReference type="GeneID" id="99713990"/>
<dbReference type="EMBL" id="JZWI01000014">
    <property type="protein sequence ID" value="KLN55833.1"/>
    <property type="molecule type" value="Genomic_DNA"/>
</dbReference>
<evidence type="ECO:0000313" key="6">
    <source>
        <dbReference type="EMBL" id="KLN55833.1"/>
    </source>
</evidence>
<evidence type="ECO:0000256" key="2">
    <source>
        <dbReference type="ARBA" id="ARBA00022908"/>
    </source>
</evidence>
<evidence type="ECO:0000256" key="4">
    <source>
        <dbReference type="ARBA" id="ARBA00023172"/>
    </source>
</evidence>
<dbReference type="InterPro" id="IPR053876">
    <property type="entry name" value="Phage_int_M"/>
</dbReference>
<dbReference type="PATRIC" id="fig|34073.19.peg.2946"/>
<dbReference type="Gene3D" id="1.10.150.130">
    <property type="match status" value="1"/>
</dbReference>
<comment type="similarity">
    <text evidence="1">Belongs to the 'phage' integrase family.</text>
</comment>
<dbReference type="InterPro" id="IPR002104">
    <property type="entry name" value="Integrase_catalytic"/>
</dbReference>
<evidence type="ECO:0000313" key="7">
    <source>
        <dbReference type="Proteomes" id="UP000035170"/>
    </source>
</evidence>
<sequence length="412" mass="45985">MLTDTFVRQVKHKGSEIGERYADGGGMYLRVKAAGKYWRMDYRFNGKAKTLALGVYPAVSLAKARQRRDKARELLADNVDPGLAKRAEKLSRAVEAANTFEALAREFHATKASSWSASYSERWLRIMDKDLFPYIGKLPIATIQAKDLLHALKRAEGRGVIETAHTLRQCAGQVFRYGVQTGRCASNPAPDLHGALRPVITKSMAAVLEPQKVGELMRAIYGYSGQPITRAALLLSALLFQRPGNIRAMEWAWIDLEKAMLTIPAQDMKRRLHEKRNGRPHFVPLATQALQTLEEIAPLTGHGRYVFPSIRTGERPMSENTVNAALRRLGYTNDEMTAHGFRAMARTVMAEQLHGISPDVIEAQLAHGKSGPLGTAYDRAEFMDKRKDMMQRWADYLGQLAGNAQVRTLRAA</sequence>
<reference evidence="6 7" key="1">
    <citation type="submission" date="2015-03" db="EMBL/GenBank/DDBJ databases">
        <title>Genome sequence of Variovorax paradoxus TBEA6.</title>
        <authorList>
            <person name="Poehlein A."/>
            <person name="Schuldes J."/>
            <person name="Wuebbeler J.H."/>
            <person name="Hiessl S."/>
            <person name="Steinbuechel A."/>
            <person name="Daniel R."/>
        </authorList>
    </citation>
    <scope>NUCLEOTIDE SEQUENCE [LARGE SCALE GENOMIC DNA]</scope>
    <source>
        <strain evidence="6 7">TBEA6</strain>
    </source>
</reference>
<comment type="caution">
    <text evidence="6">The sequence shown here is derived from an EMBL/GenBank/DDBJ whole genome shotgun (WGS) entry which is preliminary data.</text>
</comment>
<dbReference type="RefSeq" id="WP_047785025.1">
    <property type="nucleotide sequence ID" value="NZ_CAIGKF010000017.1"/>
</dbReference>
<accession>A0A0H2M070</accession>
<dbReference type="Proteomes" id="UP000035170">
    <property type="component" value="Unassembled WGS sequence"/>
</dbReference>
<dbReference type="PANTHER" id="PTHR30629">
    <property type="entry name" value="PROPHAGE INTEGRASE"/>
    <property type="match status" value="1"/>
</dbReference>
<dbReference type="InterPro" id="IPR013762">
    <property type="entry name" value="Integrase-like_cat_sf"/>
</dbReference>
<keyword evidence="2" id="KW-0229">DNA integration</keyword>
<feature type="domain" description="Tyr recombinase" evidence="5">
    <location>
        <begin position="203"/>
        <end position="391"/>
    </location>
</feature>
<organism evidence="6 7">
    <name type="scientific">Variovorax paradoxus</name>
    <dbReference type="NCBI Taxonomy" id="34073"/>
    <lineage>
        <taxon>Bacteria</taxon>
        <taxon>Pseudomonadati</taxon>
        <taxon>Pseudomonadota</taxon>
        <taxon>Betaproteobacteria</taxon>
        <taxon>Burkholderiales</taxon>
        <taxon>Comamonadaceae</taxon>
        <taxon>Variovorax</taxon>
    </lineage>
</organism>
<dbReference type="SUPFAM" id="SSF56349">
    <property type="entry name" value="DNA breaking-rejoining enzymes"/>
    <property type="match status" value="1"/>
</dbReference>
<name>A0A0H2M070_VARPD</name>
<dbReference type="InterPro" id="IPR038488">
    <property type="entry name" value="Integrase_DNA-bd_sf"/>
</dbReference>
<dbReference type="Pfam" id="PF22022">
    <property type="entry name" value="Phage_int_M"/>
    <property type="match status" value="1"/>
</dbReference>
<dbReference type="PANTHER" id="PTHR30629:SF2">
    <property type="entry name" value="PROPHAGE INTEGRASE INTS-RELATED"/>
    <property type="match status" value="1"/>
</dbReference>
<dbReference type="InterPro" id="IPR011010">
    <property type="entry name" value="DNA_brk_join_enz"/>
</dbReference>
<dbReference type="InterPro" id="IPR025166">
    <property type="entry name" value="Integrase_DNA_bind_dom"/>
</dbReference>
<dbReference type="GO" id="GO:0003677">
    <property type="term" value="F:DNA binding"/>
    <property type="evidence" value="ECO:0007669"/>
    <property type="project" value="UniProtKB-KW"/>
</dbReference>
<dbReference type="InterPro" id="IPR050808">
    <property type="entry name" value="Phage_Integrase"/>
</dbReference>
<dbReference type="Pfam" id="PF00589">
    <property type="entry name" value="Phage_integrase"/>
    <property type="match status" value="1"/>
</dbReference>
<dbReference type="GO" id="GO:0006310">
    <property type="term" value="P:DNA recombination"/>
    <property type="evidence" value="ECO:0007669"/>
    <property type="project" value="UniProtKB-KW"/>
</dbReference>
<evidence type="ECO:0000259" key="5">
    <source>
        <dbReference type="PROSITE" id="PS51898"/>
    </source>
</evidence>
<dbReference type="AlphaFoldDB" id="A0A0H2M070"/>
<proteinExistence type="inferred from homology"/>
<keyword evidence="7" id="KW-1185">Reference proteome</keyword>
<dbReference type="Pfam" id="PF13356">
    <property type="entry name" value="Arm-DNA-bind_3"/>
    <property type="match status" value="1"/>
</dbReference>
<evidence type="ECO:0000256" key="1">
    <source>
        <dbReference type="ARBA" id="ARBA00008857"/>
    </source>
</evidence>
<dbReference type="GO" id="GO:0015074">
    <property type="term" value="P:DNA integration"/>
    <property type="evidence" value="ECO:0007669"/>
    <property type="project" value="UniProtKB-KW"/>
</dbReference>
<dbReference type="CDD" id="cd00801">
    <property type="entry name" value="INT_P4_C"/>
    <property type="match status" value="1"/>
</dbReference>
<gene>
    <name evidence="6" type="primary">intS3</name>
    <name evidence="6" type="ORF">VPARA_28680</name>
</gene>
<dbReference type="PROSITE" id="PS51898">
    <property type="entry name" value="TYR_RECOMBINASE"/>
    <property type="match status" value="1"/>
</dbReference>
<dbReference type="Gene3D" id="1.10.443.10">
    <property type="entry name" value="Intergrase catalytic core"/>
    <property type="match status" value="1"/>
</dbReference>